<accession>A0A075I9C2</accession>
<name>A0A075I9C2_9ARCH</name>
<dbReference type="PANTHER" id="PTHR46317:SF1">
    <property type="entry name" value="HYDROLASE, TATD FAMILY"/>
    <property type="match status" value="1"/>
</dbReference>
<dbReference type="GO" id="GO:0046872">
    <property type="term" value="F:metal ion binding"/>
    <property type="evidence" value="ECO:0007669"/>
    <property type="project" value="UniProtKB-KW"/>
</dbReference>
<feature type="binding site" evidence="4">
    <location>
        <position position="129"/>
    </location>
    <ligand>
        <name>a divalent metal cation</name>
        <dbReference type="ChEBI" id="CHEBI:60240"/>
        <label>2</label>
    </ligand>
</feature>
<dbReference type="Gene3D" id="3.20.20.140">
    <property type="entry name" value="Metal-dependent hydrolases"/>
    <property type="match status" value="1"/>
</dbReference>
<dbReference type="EMBL" id="KF901285">
    <property type="protein sequence ID" value="AIF25256.1"/>
    <property type="molecule type" value="Genomic_DNA"/>
</dbReference>
<protein>
    <submittedName>
        <fullName evidence="5">TatD-related deoxyribonuclease (TatD)</fullName>
    </submittedName>
</protein>
<dbReference type="Pfam" id="PF01026">
    <property type="entry name" value="TatD_DNase"/>
    <property type="match status" value="1"/>
</dbReference>
<gene>
    <name evidence="5" type="primary">tatD</name>
</gene>
<evidence type="ECO:0000256" key="2">
    <source>
        <dbReference type="ARBA" id="ARBA00022723"/>
    </source>
</evidence>
<evidence type="ECO:0000256" key="1">
    <source>
        <dbReference type="ARBA" id="ARBA00009275"/>
    </source>
</evidence>
<dbReference type="GO" id="GO:0016788">
    <property type="term" value="F:hydrolase activity, acting on ester bonds"/>
    <property type="evidence" value="ECO:0007669"/>
    <property type="project" value="InterPro"/>
</dbReference>
<dbReference type="CDD" id="cd01310">
    <property type="entry name" value="TatD_DNAse"/>
    <property type="match status" value="1"/>
</dbReference>
<keyword evidence="2 4" id="KW-0479">Metal-binding</keyword>
<organism evidence="5">
    <name type="scientific">uncultured marine thaumarchaeote SAT1000_48_C08</name>
    <dbReference type="NCBI Taxonomy" id="1456415"/>
    <lineage>
        <taxon>Archaea</taxon>
        <taxon>Nitrososphaerota</taxon>
        <taxon>environmental samples</taxon>
    </lineage>
</organism>
<feature type="binding site" evidence="4">
    <location>
        <position position="10"/>
    </location>
    <ligand>
        <name>a divalent metal cation</name>
        <dbReference type="ChEBI" id="CHEBI:60240"/>
        <label>1</label>
    </ligand>
</feature>
<sequence>MNWLYDAHIHLSDLEYEDDITRILNSMKKIHIKACCVSMDYTSSKKTLELGKKSDLVFPFIGVHPEKAQDDVQPVFELINKNKETISGIGEIGLDPTYSNSDEELSKQEQVFRAQLSYAEKFKKPVSIHSRKSLTEILKILPSYNVPTILLHWFDGNKKQLKQAMDLEYYVSFGPVMTYSKDKQVLLSKADKNRILVETDGPVRFSRCFDNKIAQIDFIPSVVFCASKVLHMNYDDLCNVLEQNSKQFLML</sequence>
<evidence type="ECO:0000256" key="3">
    <source>
        <dbReference type="ARBA" id="ARBA00022801"/>
    </source>
</evidence>
<dbReference type="InterPro" id="IPR032466">
    <property type="entry name" value="Metal_Hydrolase"/>
</dbReference>
<evidence type="ECO:0000256" key="4">
    <source>
        <dbReference type="PIRSR" id="PIRSR005902-1"/>
    </source>
</evidence>
<dbReference type="InterPro" id="IPR001130">
    <property type="entry name" value="TatD-like"/>
</dbReference>
<evidence type="ECO:0000313" key="5">
    <source>
        <dbReference type="EMBL" id="AIF25256.1"/>
    </source>
</evidence>
<dbReference type="SUPFAM" id="SSF51556">
    <property type="entry name" value="Metallo-dependent hydrolases"/>
    <property type="match status" value="1"/>
</dbReference>
<dbReference type="PANTHER" id="PTHR46317">
    <property type="entry name" value="HYDROLASE OF PHP SUPERFAMILY-RELATED PROTEIN"/>
    <property type="match status" value="1"/>
</dbReference>
<feature type="binding site" evidence="4">
    <location>
        <position position="152"/>
    </location>
    <ligand>
        <name>a divalent metal cation</name>
        <dbReference type="ChEBI" id="CHEBI:60240"/>
        <label>2</label>
    </ligand>
</feature>
<feature type="binding site" evidence="4">
    <location>
        <position position="91"/>
    </location>
    <ligand>
        <name>a divalent metal cation</name>
        <dbReference type="ChEBI" id="CHEBI:60240"/>
        <label>1</label>
    </ligand>
</feature>
<feature type="binding site" evidence="4">
    <location>
        <position position="8"/>
    </location>
    <ligand>
        <name>a divalent metal cation</name>
        <dbReference type="ChEBI" id="CHEBI:60240"/>
        <label>1</label>
    </ligand>
</feature>
<comment type="similarity">
    <text evidence="1">Belongs to the metallo-dependent hydrolases superfamily. TatD-type hydrolase family.</text>
</comment>
<proteinExistence type="inferred from homology"/>
<reference evidence="5" key="1">
    <citation type="journal article" date="2014" name="Genome Biol. Evol.">
        <title>Pangenome evidence for extensive interdomain horizontal transfer affecting lineage core and shell genes in uncultured planktonic thaumarchaeota and euryarchaeota.</title>
        <authorList>
            <person name="Deschamps P."/>
            <person name="Zivanovic Y."/>
            <person name="Moreira D."/>
            <person name="Rodriguez-Valera F."/>
            <person name="Lopez-Garcia P."/>
        </authorList>
    </citation>
    <scope>NUCLEOTIDE SEQUENCE</scope>
</reference>
<keyword evidence="3" id="KW-0378">Hydrolase</keyword>
<feature type="binding site" evidence="4">
    <location>
        <position position="200"/>
    </location>
    <ligand>
        <name>a divalent metal cation</name>
        <dbReference type="ChEBI" id="CHEBI:60240"/>
        <label>1</label>
    </ligand>
</feature>
<dbReference type="AlphaFoldDB" id="A0A075I9C2"/>
<dbReference type="PIRSF" id="PIRSF005902">
    <property type="entry name" value="DNase_TatD"/>
    <property type="match status" value="1"/>
</dbReference>